<dbReference type="InterPro" id="IPR036380">
    <property type="entry name" value="Isochorismatase-like_sf"/>
</dbReference>
<dbReference type="Gene3D" id="3.40.50.850">
    <property type="entry name" value="Isochorismatase-like"/>
    <property type="match status" value="1"/>
</dbReference>
<dbReference type="Proteomes" id="UP001164712">
    <property type="component" value="Chromosome"/>
</dbReference>
<protein>
    <submittedName>
        <fullName evidence="3">Isochorismatase family protein</fullName>
    </submittedName>
</protein>
<dbReference type="SUPFAM" id="SSF52499">
    <property type="entry name" value="Isochorismatase-like hydrolases"/>
    <property type="match status" value="1"/>
</dbReference>
<name>A0ABY7HTR8_9GAMM</name>
<dbReference type="PANTHER" id="PTHR43540">
    <property type="entry name" value="PEROXYUREIDOACRYLATE/UREIDOACRYLATE AMIDOHYDROLASE-RELATED"/>
    <property type="match status" value="1"/>
</dbReference>
<evidence type="ECO:0000313" key="3">
    <source>
        <dbReference type="EMBL" id="WAT02216.1"/>
    </source>
</evidence>
<organism evidence="3 4">
    <name type="scientific">Rouxiella chamberiensis</name>
    <dbReference type="NCBI Taxonomy" id="1513468"/>
    <lineage>
        <taxon>Bacteria</taxon>
        <taxon>Pseudomonadati</taxon>
        <taxon>Pseudomonadota</taxon>
        <taxon>Gammaproteobacteria</taxon>
        <taxon>Enterobacterales</taxon>
        <taxon>Yersiniaceae</taxon>
        <taxon>Rouxiella</taxon>
    </lineage>
</organism>
<dbReference type="RefSeq" id="WP_045048024.1">
    <property type="nucleotide sequence ID" value="NZ_CP114058.1"/>
</dbReference>
<feature type="domain" description="Isochorismatase-like" evidence="2">
    <location>
        <begin position="11"/>
        <end position="149"/>
    </location>
</feature>
<gene>
    <name evidence="3" type="ORF">O1V66_06095</name>
</gene>
<dbReference type="InterPro" id="IPR050272">
    <property type="entry name" value="Isochorismatase-like_hydrls"/>
</dbReference>
<dbReference type="InterPro" id="IPR000868">
    <property type="entry name" value="Isochorismatase-like_dom"/>
</dbReference>
<sequence>MPSASSMPNLALLVIDMQIGQFSVEPFPFQHQLLLTNINRLIEHFHLQEQPVFFIRHAGPAGSPYAAGEAIWNLVPELKRDEEKDVIVDKVRASCFEGTPLTELLHQQQIGEVVIVGLKTQYCVDTACRSAALSGFKSILISDGHSCIDTPQLSAEQIINHHNACLHGPISRVMSTDIFIDNKNT</sequence>
<evidence type="ECO:0000313" key="4">
    <source>
        <dbReference type="Proteomes" id="UP001164712"/>
    </source>
</evidence>
<dbReference type="Pfam" id="PF00857">
    <property type="entry name" value="Isochorismatase"/>
    <property type="match status" value="1"/>
</dbReference>
<keyword evidence="4" id="KW-1185">Reference proteome</keyword>
<evidence type="ECO:0000259" key="2">
    <source>
        <dbReference type="Pfam" id="PF00857"/>
    </source>
</evidence>
<evidence type="ECO:0000256" key="1">
    <source>
        <dbReference type="ARBA" id="ARBA00022801"/>
    </source>
</evidence>
<dbReference type="PANTHER" id="PTHR43540:SF14">
    <property type="entry name" value="ISOCHORISMATASE"/>
    <property type="match status" value="1"/>
</dbReference>
<reference evidence="3" key="1">
    <citation type="submission" date="2022-12" db="EMBL/GenBank/DDBJ databases">
        <title>Complete genome sequence of an Australian strain of Rouxiella badensis DAR84756 and resolution of the R. badensis DSM100043 and R. chamberiensis DSM28324 genomes.</title>
        <authorList>
            <person name="Paul S."/>
            <person name="Anderson P.J."/>
            <person name="Maynard G."/>
            <person name="Dyall-Smith M."/>
            <person name="Kudinha T."/>
        </authorList>
    </citation>
    <scope>NUCLEOTIDE SEQUENCE</scope>
    <source>
        <strain evidence="3">DSM 28324</strain>
    </source>
</reference>
<keyword evidence="1" id="KW-0378">Hydrolase</keyword>
<accession>A0ABY7HTR8</accession>
<dbReference type="EMBL" id="CP114058">
    <property type="protein sequence ID" value="WAT02216.1"/>
    <property type="molecule type" value="Genomic_DNA"/>
</dbReference>
<proteinExistence type="predicted"/>